<evidence type="ECO:0000313" key="2">
    <source>
        <dbReference type="EMBL" id="QDV70215.1"/>
    </source>
</evidence>
<dbReference type="OrthoDB" id="283006at2"/>
<accession>A0A518JXF0</accession>
<gene>
    <name evidence="2" type="ORF">Poly24_39340</name>
</gene>
<organism evidence="2 3">
    <name type="scientific">Rosistilla carotiformis</name>
    <dbReference type="NCBI Taxonomy" id="2528017"/>
    <lineage>
        <taxon>Bacteria</taxon>
        <taxon>Pseudomonadati</taxon>
        <taxon>Planctomycetota</taxon>
        <taxon>Planctomycetia</taxon>
        <taxon>Pirellulales</taxon>
        <taxon>Pirellulaceae</taxon>
        <taxon>Rosistilla</taxon>
    </lineage>
</organism>
<dbReference type="KEGG" id="rcf:Poly24_39340"/>
<sequence length="118" mass="12910" precursor="true">MYLLLFLLLAIGPATEASEPQVPIGQRDPYRAVADGWRRTNRGWENTALWNHGLVAETQSLAHHTRPYPAITACVDFVAGLHPALIAGVQLLSASYLLRGTRAPFQQNHGTRSGAPVR</sequence>
<dbReference type="AlphaFoldDB" id="A0A518JXF0"/>
<dbReference type="RefSeq" id="WP_145099081.1">
    <property type="nucleotide sequence ID" value="NZ_CP036348.1"/>
</dbReference>
<keyword evidence="3" id="KW-1185">Reference proteome</keyword>
<dbReference type="EMBL" id="CP036348">
    <property type="protein sequence ID" value="QDV70215.1"/>
    <property type="molecule type" value="Genomic_DNA"/>
</dbReference>
<evidence type="ECO:0000256" key="1">
    <source>
        <dbReference type="SAM" id="SignalP"/>
    </source>
</evidence>
<feature type="signal peptide" evidence="1">
    <location>
        <begin position="1"/>
        <end position="17"/>
    </location>
</feature>
<evidence type="ECO:0000313" key="3">
    <source>
        <dbReference type="Proteomes" id="UP000315082"/>
    </source>
</evidence>
<protein>
    <submittedName>
        <fullName evidence="2">Uncharacterized protein</fullName>
    </submittedName>
</protein>
<feature type="chain" id="PRO_5021733754" evidence="1">
    <location>
        <begin position="18"/>
        <end position="118"/>
    </location>
</feature>
<proteinExistence type="predicted"/>
<name>A0A518JXF0_9BACT</name>
<reference evidence="2 3" key="1">
    <citation type="submission" date="2019-02" db="EMBL/GenBank/DDBJ databases">
        <title>Deep-cultivation of Planctomycetes and their phenomic and genomic characterization uncovers novel biology.</title>
        <authorList>
            <person name="Wiegand S."/>
            <person name="Jogler M."/>
            <person name="Boedeker C."/>
            <person name="Pinto D."/>
            <person name="Vollmers J."/>
            <person name="Rivas-Marin E."/>
            <person name="Kohn T."/>
            <person name="Peeters S.H."/>
            <person name="Heuer A."/>
            <person name="Rast P."/>
            <person name="Oberbeckmann S."/>
            <person name="Bunk B."/>
            <person name="Jeske O."/>
            <person name="Meyerdierks A."/>
            <person name="Storesund J.E."/>
            <person name="Kallscheuer N."/>
            <person name="Luecker S."/>
            <person name="Lage O.M."/>
            <person name="Pohl T."/>
            <person name="Merkel B.J."/>
            <person name="Hornburger P."/>
            <person name="Mueller R.-W."/>
            <person name="Bruemmer F."/>
            <person name="Labrenz M."/>
            <person name="Spormann A.M."/>
            <person name="Op den Camp H."/>
            <person name="Overmann J."/>
            <person name="Amann R."/>
            <person name="Jetten M.S.M."/>
            <person name="Mascher T."/>
            <person name="Medema M.H."/>
            <person name="Devos D.P."/>
            <person name="Kaster A.-K."/>
            <person name="Ovreas L."/>
            <person name="Rohde M."/>
            <person name="Galperin M.Y."/>
            <person name="Jogler C."/>
        </authorList>
    </citation>
    <scope>NUCLEOTIDE SEQUENCE [LARGE SCALE GENOMIC DNA]</scope>
    <source>
        <strain evidence="2 3">Poly24</strain>
    </source>
</reference>
<keyword evidence="1" id="KW-0732">Signal</keyword>
<dbReference type="Proteomes" id="UP000315082">
    <property type="component" value="Chromosome"/>
</dbReference>